<evidence type="ECO:0000259" key="1">
    <source>
        <dbReference type="Pfam" id="PF12774"/>
    </source>
</evidence>
<dbReference type="GO" id="GO:0030286">
    <property type="term" value="C:dynein complex"/>
    <property type="evidence" value="ECO:0007669"/>
    <property type="project" value="InterPro"/>
</dbReference>
<dbReference type="InterPro" id="IPR035699">
    <property type="entry name" value="AAA_6"/>
</dbReference>
<dbReference type="InterPro" id="IPR027417">
    <property type="entry name" value="P-loop_NTPase"/>
</dbReference>
<comment type="caution">
    <text evidence="3">The sequence shown here is derived from an EMBL/GenBank/DDBJ whole genome shotgun (WGS) entry which is preliminary data.</text>
</comment>
<evidence type="ECO:0000313" key="4">
    <source>
        <dbReference type="Proteomes" id="UP000324800"/>
    </source>
</evidence>
<dbReference type="GO" id="GO:0051959">
    <property type="term" value="F:dynein light intermediate chain binding"/>
    <property type="evidence" value="ECO:0007669"/>
    <property type="project" value="InterPro"/>
</dbReference>
<dbReference type="GO" id="GO:0005524">
    <property type="term" value="F:ATP binding"/>
    <property type="evidence" value="ECO:0007669"/>
    <property type="project" value="InterPro"/>
</dbReference>
<keyword evidence="3" id="KW-0969">Cilium</keyword>
<feature type="domain" description="Dynein heavy chain hydrolytic ATP-binding dynein motor region" evidence="1">
    <location>
        <begin position="2"/>
        <end position="111"/>
    </location>
</feature>
<dbReference type="PANTHER" id="PTHR22878">
    <property type="entry name" value="DYNEIN HEAVY CHAIN 6, AXONEMAL-LIKE-RELATED"/>
    <property type="match status" value="1"/>
</dbReference>
<feature type="non-terminal residue" evidence="3">
    <location>
        <position position="218"/>
    </location>
</feature>
<name>A0A5J4TGU4_9EUKA</name>
<dbReference type="SUPFAM" id="SSF52540">
    <property type="entry name" value="P-loop containing nucleoside triphosphate hydrolases"/>
    <property type="match status" value="1"/>
</dbReference>
<dbReference type="PANTHER" id="PTHR22878:SF63">
    <property type="entry name" value="DYNEIN AXONEMAL HEAVY CHAIN 10"/>
    <property type="match status" value="1"/>
</dbReference>
<keyword evidence="3" id="KW-0966">Cell projection</keyword>
<gene>
    <name evidence="3" type="ORF">EZS28_046975</name>
</gene>
<accession>A0A5J4TGU4</accession>
<organism evidence="3 4">
    <name type="scientific">Streblomastix strix</name>
    <dbReference type="NCBI Taxonomy" id="222440"/>
    <lineage>
        <taxon>Eukaryota</taxon>
        <taxon>Metamonada</taxon>
        <taxon>Preaxostyla</taxon>
        <taxon>Oxymonadida</taxon>
        <taxon>Streblomastigidae</taxon>
        <taxon>Streblomastix</taxon>
    </lineage>
</organism>
<dbReference type="InterPro" id="IPR035706">
    <property type="entry name" value="AAA_9"/>
</dbReference>
<dbReference type="Gene3D" id="3.40.50.300">
    <property type="entry name" value="P-loop containing nucleotide triphosphate hydrolases"/>
    <property type="match status" value="2"/>
</dbReference>
<proteinExistence type="predicted"/>
<dbReference type="GO" id="GO:0045505">
    <property type="term" value="F:dynein intermediate chain binding"/>
    <property type="evidence" value="ECO:0007669"/>
    <property type="project" value="InterPro"/>
</dbReference>
<dbReference type="GO" id="GO:0007018">
    <property type="term" value="P:microtubule-based movement"/>
    <property type="evidence" value="ECO:0007669"/>
    <property type="project" value="InterPro"/>
</dbReference>
<dbReference type="EMBL" id="SNRW01031317">
    <property type="protein sequence ID" value="KAA6357498.1"/>
    <property type="molecule type" value="Genomic_DNA"/>
</dbReference>
<protein>
    <submittedName>
        <fullName evidence="3">Putative Dynein gamma chain, flagellar outer arm</fullName>
    </submittedName>
</protein>
<dbReference type="InterPro" id="IPR026983">
    <property type="entry name" value="DHC"/>
</dbReference>
<dbReference type="Pfam" id="PF12774">
    <property type="entry name" value="AAA_6"/>
    <property type="match status" value="1"/>
</dbReference>
<keyword evidence="3" id="KW-0282">Flagellum</keyword>
<feature type="domain" description="Dynein heavy chain ATP-binding dynein motor region" evidence="2">
    <location>
        <begin position="141"/>
        <end position="218"/>
    </location>
</feature>
<dbReference type="OrthoDB" id="5593012at2759"/>
<dbReference type="AlphaFoldDB" id="A0A5J4TGU4"/>
<dbReference type="Pfam" id="PF12781">
    <property type="entry name" value="AAA_9"/>
    <property type="match status" value="1"/>
</dbReference>
<evidence type="ECO:0000313" key="3">
    <source>
        <dbReference type="EMBL" id="KAA6357498.1"/>
    </source>
</evidence>
<evidence type="ECO:0000259" key="2">
    <source>
        <dbReference type="Pfam" id="PF12781"/>
    </source>
</evidence>
<dbReference type="Proteomes" id="UP000324800">
    <property type="component" value="Unassembled WGS sequence"/>
</dbReference>
<sequence>MFLGGAPAGPAGTGKTETVKDMSKALGKYVVVFNCSDQMDYRGLGKIFKGLAQSGYWGDFDEFNPHKETRLNPKSITATQMFGKLDVATNQLFDDNKTLTLANSDRIRMTLRMRNEPIAAANSCLVLIQGLTPPDLQATPKQFVKLGAKSFKVRIGDKDVDYDKNFRLFITTKLPNPHYAPEICAKTSVVDFTVTMKGLEQQILGRVIEKERYELEEQ</sequence>
<reference evidence="3 4" key="1">
    <citation type="submission" date="2019-03" db="EMBL/GenBank/DDBJ databases">
        <title>Single cell metagenomics reveals metabolic interactions within the superorganism composed of flagellate Streblomastix strix and complex community of Bacteroidetes bacteria on its surface.</title>
        <authorList>
            <person name="Treitli S.C."/>
            <person name="Kolisko M."/>
            <person name="Husnik F."/>
            <person name="Keeling P."/>
            <person name="Hampl V."/>
        </authorList>
    </citation>
    <scope>NUCLEOTIDE SEQUENCE [LARGE SCALE GENOMIC DNA]</scope>
    <source>
        <strain evidence="3">ST1C</strain>
    </source>
</reference>